<evidence type="ECO:0000313" key="2">
    <source>
        <dbReference type="Proteomes" id="UP000054630"/>
    </source>
</evidence>
<reference evidence="1 2" key="1">
    <citation type="submission" date="2015-01" db="EMBL/GenBank/DDBJ databases">
        <title>Evolution of Trichinella species and genotypes.</title>
        <authorList>
            <person name="Korhonen P.K."/>
            <person name="Edoardo P."/>
            <person name="Giuseppe L.R."/>
            <person name="Gasser R.B."/>
        </authorList>
    </citation>
    <scope>NUCLEOTIDE SEQUENCE [LARGE SCALE GENOMIC DNA]</scope>
    <source>
        <strain evidence="1">ISS37</strain>
    </source>
</reference>
<comment type="caution">
    <text evidence="1">The sequence shown here is derived from an EMBL/GenBank/DDBJ whole genome shotgun (WGS) entry which is preliminary data.</text>
</comment>
<dbReference type="EMBL" id="JYDL01000183">
    <property type="protein sequence ID" value="KRX13793.1"/>
    <property type="molecule type" value="Genomic_DNA"/>
</dbReference>
<accession>A0A0V0RH16</accession>
<gene>
    <name evidence="1" type="ORF">T07_15221</name>
</gene>
<proteinExistence type="predicted"/>
<dbReference type="AlphaFoldDB" id="A0A0V0RH16"/>
<organism evidence="1 2">
    <name type="scientific">Trichinella nelsoni</name>
    <dbReference type="NCBI Taxonomy" id="6336"/>
    <lineage>
        <taxon>Eukaryota</taxon>
        <taxon>Metazoa</taxon>
        <taxon>Ecdysozoa</taxon>
        <taxon>Nematoda</taxon>
        <taxon>Enoplea</taxon>
        <taxon>Dorylaimia</taxon>
        <taxon>Trichinellida</taxon>
        <taxon>Trichinellidae</taxon>
        <taxon>Trichinella</taxon>
    </lineage>
</organism>
<evidence type="ECO:0000313" key="1">
    <source>
        <dbReference type="EMBL" id="KRX13793.1"/>
    </source>
</evidence>
<dbReference type="Proteomes" id="UP000054630">
    <property type="component" value="Unassembled WGS sequence"/>
</dbReference>
<sequence length="127" mass="15166">MVTVTSTYFGVNPVRRKQRWNEKQRIAVEVSLLKLQSSYGWRRFEYHAIRITDGYCTKRTAKESKRIDSKPLKLYSVKGVCRQYPHLTNRSRKTSLTDNKWNEKFTNKYENDIAYIVFLTLHNNDIN</sequence>
<dbReference type="OrthoDB" id="10418454at2759"/>
<name>A0A0V0RH16_9BILA</name>
<protein>
    <submittedName>
        <fullName evidence="1">Uncharacterized protein</fullName>
    </submittedName>
</protein>
<keyword evidence="2" id="KW-1185">Reference proteome</keyword>